<dbReference type="EMBL" id="JMFG01000001">
    <property type="protein sequence ID" value="KDA55045.1"/>
    <property type="molecule type" value="Genomic_DNA"/>
</dbReference>
<name>A0A062Y2N5_9BACT</name>
<keyword evidence="1" id="KW-1133">Transmembrane helix</keyword>
<dbReference type="STRING" id="1312852.EG19_00030"/>
<evidence type="ECO:0000313" key="3">
    <source>
        <dbReference type="Proteomes" id="UP000027284"/>
    </source>
</evidence>
<reference evidence="2 3" key="1">
    <citation type="submission" date="2014-04" db="EMBL/GenBank/DDBJ databases">
        <title>The Genome Sequence of Thermoanaerobaculum aquaticum MP-01, The First Cultivated Group 23 Acidobacterium.</title>
        <authorList>
            <person name="Stamps B.W."/>
            <person name="Losey N.A."/>
            <person name="Lawson P.A."/>
            <person name="Stevenson B.S."/>
        </authorList>
    </citation>
    <scope>NUCLEOTIDE SEQUENCE [LARGE SCALE GENOMIC DNA]</scope>
    <source>
        <strain evidence="2 3">MP-01</strain>
    </source>
</reference>
<protein>
    <recommendedName>
        <fullName evidence="4">Glycosyltransferase RgtA/B/C/D-like domain-containing protein</fullName>
    </recommendedName>
</protein>
<feature type="transmembrane region" description="Helical" evidence="1">
    <location>
        <begin position="165"/>
        <end position="183"/>
    </location>
</feature>
<feature type="transmembrane region" description="Helical" evidence="1">
    <location>
        <begin position="355"/>
        <end position="376"/>
    </location>
</feature>
<gene>
    <name evidence="2" type="ORF">EG19_00030</name>
</gene>
<keyword evidence="1" id="KW-0472">Membrane</keyword>
<feature type="transmembrane region" description="Helical" evidence="1">
    <location>
        <begin position="51"/>
        <end position="68"/>
    </location>
</feature>
<keyword evidence="3" id="KW-1185">Reference proteome</keyword>
<sequence length="656" mass="72727">MLTLWALEDFPPYFFCDEAVSANWAEHLLQHGFRGANRELLPAFFPNGGRFNLGTSVYLLMPLVAVFGRSVVLSRAATGFVTLVTLSVLALGLRRGFGLSLWWLVPLWALVHPVWFLHSRTGFEISLSVGFFAAFLGLAVMFLSGRDGALPLCLSMAALSFYAHAAARVVVPLSVVGLFVSWWFSSPRPCIRWRWVGAVTLLWALPFARYLLNHPSEQTSQLALLGSFWSKNLPLDARFQEALASYMSAWSPRFWLASDVHPLRHVLPGMGLLQPVALVFAGLGLGVALRRTVRGSHAAGYRFLTVTLLFAPAAALVLAPGVTRQMFALPVLAALSVVGSSWIREQMAEAARTAFVATLLAFLIIGCVWLLLRAWVVGPPLDADYGYYGYQWGAPQVFREIKTLLQSAANSTVMLSPNCGNSYEEHVAFFLGQEPRLQWASFEWLTTYVRTWPPEAVFVFPYDEFQRVRASPKFAKPGLVTVLYDPSGKPAFAFFRLRYSPEASTLIAREIEERRQPVRASLILSGENVEVWHSFLDIGPVENAFDGNKSTLIRTMEANPLRLDLHFPTIRKFAQASLLIGAGKTGVRVYSQVGNAWELTGEATYPSASGNRNVVLALRPVPSQAVRVEVEDLARKGELSNVHLWELRLTEAGGHE</sequence>
<feature type="transmembrane region" description="Helical" evidence="1">
    <location>
        <begin position="272"/>
        <end position="289"/>
    </location>
</feature>
<feature type="transmembrane region" description="Helical" evidence="1">
    <location>
        <begin position="75"/>
        <end position="93"/>
    </location>
</feature>
<feature type="transmembrane region" description="Helical" evidence="1">
    <location>
        <begin position="99"/>
        <end position="118"/>
    </location>
</feature>
<organism evidence="2 3">
    <name type="scientific">Thermoanaerobaculum aquaticum</name>
    <dbReference type="NCBI Taxonomy" id="1312852"/>
    <lineage>
        <taxon>Bacteria</taxon>
        <taxon>Pseudomonadati</taxon>
        <taxon>Acidobacteriota</taxon>
        <taxon>Thermoanaerobaculia</taxon>
        <taxon>Thermoanaerobaculales</taxon>
        <taxon>Thermoanaerobaculaceae</taxon>
        <taxon>Thermoanaerobaculum</taxon>
    </lineage>
</organism>
<feature type="transmembrane region" description="Helical" evidence="1">
    <location>
        <begin position="325"/>
        <end position="343"/>
    </location>
</feature>
<evidence type="ECO:0000313" key="2">
    <source>
        <dbReference type="EMBL" id="KDA55045.1"/>
    </source>
</evidence>
<evidence type="ECO:0008006" key="4">
    <source>
        <dbReference type="Google" id="ProtNLM"/>
    </source>
</evidence>
<proteinExistence type="predicted"/>
<keyword evidence="1" id="KW-0812">Transmembrane</keyword>
<dbReference type="Proteomes" id="UP000027284">
    <property type="component" value="Unassembled WGS sequence"/>
</dbReference>
<feature type="transmembrane region" description="Helical" evidence="1">
    <location>
        <begin position="125"/>
        <end position="145"/>
    </location>
</feature>
<feature type="transmembrane region" description="Helical" evidence="1">
    <location>
        <begin position="301"/>
        <end position="319"/>
    </location>
</feature>
<comment type="caution">
    <text evidence="2">The sequence shown here is derived from an EMBL/GenBank/DDBJ whole genome shotgun (WGS) entry which is preliminary data.</text>
</comment>
<accession>A0A062Y2N5</accession>
<evidence type="ECO:0000256" key="1">
    <source>
        <dbReference type="SAM" id="Phobius"/>
    </source>
</evidence>
<dbReference type="AlphaFoldDB" id="A0A062Y2N5"/>
<feature type="transmembrane region" description="Helical" evidence="1">
    <location>
        <begin position="195"/>
        <end position="212"/>
    </location>
</feature>